<dbReference type="SUPFAM" id="SSF53822">
    <property type="entry name" value="Periplasmic binding protein-like I"/>
    <property type="match status" value="1"/>
</dbReference>
<dbReference type="EMBL" id="WBNH01008564">
    <property type="protein sequence ID" value="NXX82712.1"/>
    <property type="molecule type" value="Genomic_DNA"/>
</dbReference>
<keyword evidence="9" id="KW-0325">Glycoprotein</keyword>
<comment type="caution">
    <text evidence="14">The sequence shown here is derived from an EMBL/GenBank/DDBJ whole genome shotgun (WGS) entry which is preliminary data.</text>
</comment>
<feature type="transmembrane region" description="Helical" evidence="12">
    <location>
        <begin position="558"/>
        <end position="578"/>
    </location>
</feature>
<dbReference type="SUPFAM" id="SSF57586">
    <property type="entry name" value="TNF receptor-like"/>
    <property type="match status" value="1"/>
</dbReference>
<keyword evidence="6" id="KW-0297">G-protein coupled receptor</keyword>
<evidence type="ECO:0000256" key="3">
    <source>
        <dbReference type="ARBA" id="ARBA00022692"/>
    </source>
</evidence>
<feature type="non-terminal residue" evidence="14">
    <location>
        <position position="1"/>
    </location>
</feature>
<dbReference type="Gene3D" id="3.40.50.2300">
    <property type="match status" value="2"/>
</dbReference>
<feature type="domain" description="G-protein coupled receptors family 3 profile" evidence="13">
    <location>
        <begin position="444"/>
        <end position="707"/>
    </location>
</feature>
<feature type="transmembrane region" description="Helical" evidence="12">
    <location>
        <begin position="518"/>
        <end position="538"/>
    </location>
</feature>
<protein>
    <submittedName>
        <fullName evidence="14">TS1R1 protein</fullName>
    </submittedName>
</protein>
<feature type="transmembrane region" description="Helical" evidence="12">
    <location>
        <begin position="665"/>
        <end position="685"/>
    </location>
</feature>
<dbReference type="GO" id="GO:0004930">
    <property type="term" value="F:G protein-coupled receptor activity"/>
    <property type="evidence" value="ECO:0007669"/>
    <property type="project" value="UniProtKB-KW"/>
</dbReference>
<evidence type="ECO:0000313" key="14">
    <source>
        <dbReference type="EMBL" id="NXX82712.1"/>
    </source>
</evidence>
<dbReference type="Gene3D" id="2.10.50.30">
    <property type="entry name" value="GPCR, family 3, nine cysteines domain"/>
    <property type="match status" value="1"/>
</dbReference>
<feature type="transmembrane region" description="Helical" evidence="12">
    <location>
        <begin position="446"/>
        <end position="468"/>
    </location>
</feature>
<dbReference type="InterPro" id="IPR038550">
    <property type="entry name" value="GPCR_3_9-Cys_sf"/>
</dbReference>
<dbReference type="Proteomes" id="UP000654395">
    <property type="component" value="Unassembled WGS sequence"/>
</dbReference>
<dbReference type="PANTHER" id="PTHR24061">
    <property type="entry name" value="CALCIUM-SENSING RECEPTOR-RELATED"/>
    <property type="match status" value="1"/>
</dbReference>
<evidence type="ECO:0000256" key="8">
    <source>
        <dbReference type="ARBA" id="ARBA00023170"/>
    </source>
</evidence>
<keyword evidence="15" id="KW-1185">Reference proteome</keyword>
<dbReference type="PRINTS" id="PR00248">
    <property type="entry name" value="GPCRMGR"/>
</dbReference>
<evidence type="ECO:0000256" key="7">
    <source>
        <dbReference type="ARBA" id="ARBA00023136"/>
    </source>
</evidence>
<name>A0A852KZM9_UROIN</name>
<sequence length="716" mass="76287">DVQLLPPLSRYEPEAVAVIGPHSTQLALTTTAAVLGFFLVPEISYEASLEVLNQKRLYPSLLHTVPSDGRHVRAILLLLQRFGWTWVALLGSDNAYGRDTCDTFYKLLAASDVCIAYRGTIPGDAGAGSPKLHGLLRTLTDVRVNVSIVFADKRSARALFEAAVQRNVTGMVWLGSDDWTVAPAVWQVPGIQSVGSVIGVVLQSTEPTMLERFESWELAEDRAAAAGAQGSEAEGDDAQPDCGQCCSGCHALTAAPDANDAQAVFSVYSAVYAVAHGLHDLLGCASGACTKGRVYPWQLLQRIKRVNFTLHTSPISFDASGAIRKGYDIIAWNWSGPRWAASVIGTFRADPDRLSIEQDKILWHTKDRQAPPSLCSQHCRPGQRRLQQSRHRCCFTCVTCPPGTFLNTSDLYNCQSCGADEWSPAGSEACFNRTVEFLSWSEPVSWVLLSVTALLLALLAALAGLFALHASTPVVKSAGGSTCFLMLAALACAGGSLLCNFGEPTRQTCLLRVPLFTVSVSVCLSCVATRSFQILCIFKLHARWPALLDAWQRRRGPLLFVAGSTAVQAALCLAVEAAEPSTPRGDSAVAVGRVLLECGTGGGTAAATAYTLLLSAGCFGLGYAGKDLPASYSEAKCLTCGLLLHLAGSAATLCTQGAVRGRAAAAGRVLGGLCTLVGLLGGYFVPKAFVILLRPQLNTAEHFQMAIQRYTRRCAA</sequence>
<evidence type="ECO:0000256" key="12">
    <source>
        <dbReference type="SAM" id="Phobius"/>
    </source>
</evidence>
<feature type="transmembrane region" description="Helical" evidence="12">
    <location>
        <begin position="480"/>
        <end position="498"/>
    </location>
</feature>
<evidence type="ECO:0000256" key="4">
    <source>
        <dbReference type="ARBA" id="ARBA00022729"/>
    </source>
</evidence>
<evidence type="ECO:0000256" key="10">
    <source>
        <dbReference type="ARBA" id="ARBA00023224"/>
    </source>
</evidence>
<dbReference type="InterPro" id="IPR011500">
    <property type="entry name" value="GPCR_3_9-Cys_dom"/>
</dbReference>
<dbReference type="InterPro" id="IPR001828">
    <property type="entry name" value="ANF_lig-bd_rcpt"/>
</dbReference>
<keyword evidence="10" id="KW-0807">Transducer</keyword>
<dbReference type="Pfam" id="PF07562">
    <property type="entry name" value="NCD3G"/>
    <property type="match status" value="1"/>
</dbReference>
<evidence type="ECO:0000256" key="1">
    <source>
        <dbReference type="ARBA" id="ARBA00004651"/>
    </source>
</evidence>
<dbReference type="PANTHER" id="PTHR24061:SF3">
    <property type="entry name" value="TASTE RECEPTOR TYPE 1 MEMBER 1"/>
    <property type="match status" value="1"/>
</dbReference>
<comment type="similarity">
    <text evidence="11">Belongs to the G-protein coupled receptor 3 family. TAS1R subfamily.</text>
</comment>
<feature type="transmembrane region" description="Helical" evidence="12">
    <location>
        <begin position="605"/>
        <end position="625"/>
    </location>
</feature>
<evidence type="ECO:0000259" key="13">
    <source>
        <dbReference type="PROSITE" id="PS50259"/>
    </source>
</evidence>
<evidence type="ECO:0000256" key="11">
    <source>
        <dbReference type="ARBA" id="ARBA00038492"/>
    </source>
</evidence>
<dbReference type="OrthoDB" id="5984008at2759"/>
<evidence type="ECO:0000256" key="2">
    <source>
        <dbReference type="ARBA" id="ARBA00022475"/>
    </source>
</evidence>
<keyword evidence="5 12" id="KW-1133">Transmembrane helix</keyword>
<dbReference type="InterPro" id="IPR028082">
    <property type="entry name" value="Peripla_BP_I"/>
</dbReference>
<dbReference type="FunFam" id="2.10.50.30:FF:000004">
    <property type="entry name" value="Taste receptor type 1 member 3-like protein"/>
    <property type="match status" value="1"/>
</dbReference>
<feature type="non-terminal residue" evidence="14">
    <location>
        <position position="716"/>
    </location>
</feature>
<reference evidence="14" key="1">
    <citation type="submission" date="2020-02" db="EMBL/GenBank/DDBJ databases">
        <title>Bird 10,000 Genomes (B10K) Project - Family phase.</title>
        <authorList>
            <person name="Zhang G."/>
        </authorList>
    </citation>
    <scope>NUCLEOTIDE SEQUENCE</scope>
    <source>
        <strain evidence="14">B10K-DU-030-59</strain>
    </source>
</reference>
<dbReference type="PROSITE" id="PS50259">
    <property type="entry name" value="G_PROTEIN_RECEP_F3_4"/>
    <property type="match status" value="1"/>
</dbReference>
<keyword evidence="7 12" id="KW-0472">Membrane</keyword>
<proteinExistence type="inferred from homology"/>
<evidence type="ECO:0000256" key="5">
    <source>
        <dbReference type="ARBA" id="ARBA00022989"/>
    </source>
</evidence>
<dbReference type="Pfam" id="PF01094">
    <property type="entry name" value="ANF_receptor"/>
    <property type="match status" value="1"/>
</dbReference>
<accession>A0A852KZM9</accession>
<dbReference type="InterPro" id="IPR000068">
    <property type="entry name" value="GPCR_3_Ca_sens_rcpt-rel"/>
</dbReference>
<evidence type="ECO:0000313" key="15">
    <source>
        <dbReference type="Proteomes" id="UP000654395"/>
    </source>
</evidence>
<evidence type="ECO:0000256" key="6">
    <source>
        <dbReference type="ARBA" id="ARBA00023040"/>
    </source>
</evidence>
<dbReference type="InterPro" id="IPR017979">
    <property type="entry name" value="GPCR_3_CS"/>
</dbReference>
<dbReference type="GO" id="GO:0050917">
    <property type="term" value="P:sensory perception of umami taste"/>
    <property type="evidence" value="ECO:0007669"/>
    <property type="project" value="TreeGrafter"/>
</dbReference>
<organism evidence="14 15">
    <name type="scientific">Urocolius indicus</name>
    <name type="common">Red-faced mousebird</name>
    <name type="synonym">Colius indicus</name>
    <dbReference type="NCBI Taxonomy" id="458196"/>
    <lineage>
        <taxon>Eukaryota</taxon>
        <taxon>Metazoa</taxon>
        <taxon>Chordata</taxon>
        <taxon>Craniata</taxon>
        <taxon>Vertebrata</taxon>
        <taxon>Euteleostomi</taxon>
        <taxon>Archelosauria</taxon>
        <taxon>Archosauria</taxon>
        <taxon>Dinosauria</taxon>
        <taxon>Saurischia</taxon>
        <taxon>Theropoda</taxon>
        <taxon>Coelurosauria</taxon>
        <taxon>Aves</taxon>
        <taxon>Neognathae</taxon>
        <taxon>Neoaves</taxon>
        <taxon>Telluraves</taxon>
        <taxon>Coraciimorphae</taxon>
        <taxon>Coliiformes</taxon>
        <taxon>Coliidae</taxon>
        <taxon>Urocolius</taxon>
    </lineage>
</organism>
<dbReference type="AlphaFoldDB" id="A0A852KZM9"/>
<keyword evidence="4" id="KW-0732">Signal</keyword>
<keyword evidence="2" id="KW-1003">Cell membrane</keyword>
<gene>
    <name evidence="14" type="primary">Tas1r1</name>
    <name evidence="14" type="ORF">UROIND_R01722</name>
</gene>
<dbReference type="PROSITE" id="PS00980">
    <property type="entry name" value="G_PROTEIN_RECEP_F3_2"/>
    <property type="match status" value="1"/>
</dbReference>
<dbReference type="InterPro" id="IPR000337">
    <property type="entry name" value="GPCR_3"/>
</dbReference>
<comment type="subcellular location">
    <subcellularLocation>
        <location evidence="1">Cell membrane</location>
        <topology evidence="1">Multi-pass membrane protein</topology>
    </subcellularLocation>
</comment>
<feature type="transmembrane region" description="Helical" evidence="12">
    <location>
        <begin position="637"/>
        <end position="659"/>
    </location>
</feature>
<dbReference type="PRINTS" id="PR00592">
    <property type="entry name" value="CASENSINGR"/>
</dbReference>
<dbReference type="InterPro" id="IPR017978">
    <property type="entry name" value="GPCR_3_C"/>
</dbReference>
<dbReference type="GO" id="GO:0005886">
    <property type="term" value="C:plasma membrane"/>
    <property type="evidence" value="ECO:0007669"/>
    <property type="project" value="UniProtKB-SubCell"/>
</dbReference>
<evidence type="ECO:0000256" key="9">
    <source>
        <dbReference type="ARBA" id="ARBA00023180"/>
    </source>
</evidence>
<dbReference type="Pfam" id="PF00003">
    <property type="entry name" value="7tm_3"/>
    <property type="match status" value="1"/>
</dbReference>
<dbReference type="FunFam" id="3.40.50.2300:FF:000016">
    <property type="entry name" value="Taste 1 receptor member 2"/>
    <property type="match status" value="1"/>
</dbReference>
<keyword evidence="8" id="KW-0675">Receptor</keyword>
<keyword evidence="3 12" id="KW-0812">Transmembrane</keyword>